<feature type="coiled-coil region" evidence="2">
    <location>
        <begin position="266"/>
        <end position="402"/>
    </location>
</feature>
<feature type="coiled-coil region" evidence="2">
    <location>
        <begin position="433"/>
        <end position="492"/>
    </location>
</feature>
<feature type="compositionally biased region" description="Low complexity" evidence="3">
    <location>
        <begin position="110"/>
        <end position="124"/>
    </location>
</feature>
<dbReference type="PANTHER" id="PTHR47357:SF4">
    <property type="entry name" value="MYOSIN HEAVY CHAIN-LIKE PROTEIN"/>
    <property type="match status" value="1"/>
</dbReference>
<feature type="compositionally biased region" description="Polar residues" evidence="3">
    <location>
        <begin position="85"/>
        <end position="96"/>
    </location>
</feature>
<protein>
    <recommendedName>
        <fullName evidence="4">NAB domain-containing protein</fullName>
    </recommendedName>
</protein>
<feature type="coiled-coil region" evidence="2">
    <location>
        <begin position="542"/>
        <end position="604"/>
    </location>
</feature>
<feature type="domain" description="NAB" evidence="4">
    <location>
        <begin position="4"/>
        <end position="77"/>
    </location>
</feature>
<dbReference type="Gene3D" id="1.10.287.1490">
    <property type="match status" value="1"/>
</dbReference>
<proteinExistence type="predicted"/>
<sequence>MTKHPWKSMSNHIDPEKEEQLKWVKIETENQVKRVIKNITDNERNSWNKSEVISIVEDFQNQYESLYFLYEDLKEQVKKNVNCGDASTSNSDSESFYSPGGSYTPRSSKKSNSSSNSNDSSENDQISVLEDTVLKDKLTCSSEVKQITNLDSRSESGESLTDVKVQGDSESENVMEQKKDLEELVESLRLEISRLCMEKGELKEQLECKSDIALKMKETISRLEAQVLGIDAESKENERRFYSVKQFELDTEQKYIPQDSELVAQANDTQIELGALRNQKKGLIEEVNALKNELASVNSQKNDLQSEIEMKSNEMAKCMIQIENMKNELSSNEQRLSEENEDVRARVNGLESKIRSLLVAKTELEEQVKKLNHEASQSNRKITELENEKIRLQKELEKSQYGSLLSKSQVEKFSKSNFQAVEKKVEDMLVEFRKKLEDQYRILSRRIRVAEQLQVENKEWYRKTKEAYEQQNKDLKLRAERNEIELKNVKDMTLSANDFLTSLDSVAMSFEENSGNFLNRISKASCELKFAKHWVMRKKKVNVHVKDEMDCLLAQMNDKEAEILVFREKVWRSDNKVRELEKMVKEKEDAMMGLKEEKREAIRQLCVWIDYHRGRSDHYMKMLSEMSPIRKRTA</sequence>
<organism evidence="5 6">
    <name type="scientific">Castilleja foliolosa</name>
    <dbReference type="NCBI Taxonomy" id="1961234"/>
    <lineage>
        <taxon>Eukaryota</taxon>
        <taxon>Viridiplantae</taxon>
        <taxon>Streptophyta</taxon>
        <taxon>Embryophyta</taxon>
        <taxon>Tracheophyta</taxon>
        <taxon>Spermatophyta</taxon>
        <taxon>Magnoliopsida</taxon>
        <taxon>eudicotyledons</taxon>
        <taxon>Gunneridae</taxon>
        <taxon>Pentapetalae</taxon>
        <taxon>asterids</taxon>
        <taxon>lamiids</taxon>
        <taxon>Lamiales</taxon>
        <taxon>Orobanchaceae</taxon>
        <taxon>Pedicularideae</taxon>
        <taxon>Castillejinae</taxon>
        <taxon>Castilleja</taxon>
    </lineage>
</organism>
<feature type="coiled-coil region" evidence="2">
    <location>
        <begin position="171"/>
        <end position="205"/>
    </location>
</feature>
<dbReference type="PROSITE" id="PS51774">
    <property type="entry name" value="NAB"/>
    <property type="match status" value="1"/>
</dbReference>
<dbReference type="InterPro" id="IPR011684">
    <property type="entry name" value="NAB"/>
</dbReference>
<reference evidence="6" key="1">
    <citation type="journal article" date="2024" name="IScience">
        <title>Strigolactones Initiate the Formation of Haustorium-like Structures in Castilleja.</title>
        <authorList>
            <person name="Buerger M."/>
            <person name="Peterson D."/>
            <person name="Chory J."/>
        </authorList>
    </citation>
    <scope>NUCLEOTIDE SEQUENCE [LARGE SCALE GENOMIC DNA]</scope>
</reference>
<evidence type="ECO:0000313" key="5">
    <source>
        <dbReference type="EMBL" id="KAL3635670.1"/>
    </source>
</evidence>
<feature type="region of interest" description="Disordered" evidence="3">
    <location>
        <begin position="83"/>
        <end position="125"/>
    </location>
</feature>
<evidence type="ECO:0000256" key="3">
    <source>
        <dbReference type="SAM" id="MobiDB-lite"/>
    </source>
</evidence>
<gene>
    <name evidence="5" type="ORF">CASFOL_020217</name>
</gene>
<accession>A0ABD3D081</accession>
<keyword evidence="6" id="KW-1185">Reference proteome</keyword>
<evidence type="ECO:0000256" key="1">
    <source>
        <dbReference type="ARBA" id="ARBA00023054"/>
    </source>
</evidence>
<dbReference type="PANTHER" id="PTHR47357">
    <property type="entry name" value="COP1-INTERACTIVE PROTEIN 1"/>
    <property type="match status" value="1"/>
</dbReference>
<evidence type="ECO:0000259" key="4">
    <source>
        <dbReference type="PROSITE" id="PS51774"/>
    </source>
</evidence>
<dbReference type="AlphaFoldDB" id="A0ABD3D081"/>
<keyword evidence="1 2" id="KW-0175">Coiled coil</keyword>
<evidence type="ECO:0000313" key="6">
    <source>
        <dbReference type="Proteomes" id="UP001632038"/>
    </source>
</evidence>
<evidence type="ECO:0000256" key="2">
    <source>
        <dbReference type="SAM" id="Coils"/>
    </source>
</evidence>
<comment type="caution">
    <text evidence="5">The sequence shown here is derived from an EMBL/GenBank/DDBJ whole genome shotgun (WGS) entry which is preliminary data.</text>
</comment>
<dbReference type="Proteomes" id="UP001632038">
    <property type="component" value="Unassembled WGS sequence"/>
</dbReference>
<feature type="region of interest" description="Disordered" evidence="3">
    <location>
        <begin position="149"/>
        <end position="170"/>
    </location>
</feature>
<dbReference type="EMBL" id="JAVIJP010000027">
    <property type="protein sequence ID" value="KAL3635670.1"/>
    <property type="molecule type" value="Genomic_DNA"/>
</dbReference>
<name>A0ABD3D081_9LAMI</name>